<reference evidence="1 2" key="1">
    <citation type="submission" date="2018-06" db="EMBL/GenBank/DDBJ databases">
        <title>Comparative genomics reveals the genomic features of Rhizophagus irregularis, R. cerebriforme, R. diaphanum and Gigaspora rosea, and their symbiotic lifestyle signature.</title>
        <authorList>
            <person name="Morin E."/>
            <person name="San Clemente H."/>
            <person name="Chen E.C.H."/>
            <person name="De La Providencia I."/>
            <person name="Hainaut M."/>
            <person name="Kuo A."/>
            <person name="Kohler A."/>
            <person name="Murat C."/>
            <person name="Tang N."/>
            <person name="Roy S."/>
            <person name="Loubradou J."/>
            <person name="Henrissat B."/>
            <person name="Grigoriev I.V."/>
            <person name="Corradi N."/>
            <person name="Roux C."/>
            <person name="Martin F.M."/>
        </authorList>
    </citation>
    <scope>NUCLEOTIDE SEQUENCE [LARGE SCALE GENOMIC DNA]</scope>
    <source>
        <strain evidence="1 2">DAOM 194757</strain>
    </source>
</reference>
<dbReference type="EMBL" id="QKWP01002713">
    <property type="protein sequence ID" value="RIB02379.1"/>
    <property type="molecule type" value="Genomic_DNA"/>
</dbReference>
<protein>
    <submittedName>
        <fullName evidence="1">Uncharacterized protein</fullName>
    </submittedName>
</protein>
<organism evidence="1 2">
    <name type="scientific">Gigaspora rosea</name>
    <dbReference type="NCBI Taxonomy" id="44941"/>
    <lineage>
        <taxon>Eukaryota</taxon>
        <taxon>Fungi</taxon>
        <taxon>Fungi incertae sedis</taxon>
        <taxon>Mucoromycota</taxon>
        <taxon>Glomeromycotina</taxon>
        <taxon>Glomeromycetes</taxon>
        <taxon>Diversisporales</taxon>
        <taxon>Gigasporaceae</taxon>
        <taxon>Gigaspora</taxon>
    </lineage>
</organism>
<proteinExistence type="predicted"/>
<dbReference type="AlphaFoldDB" id="A0A397U0R6"/>
<comment type="caution">
    <text evidence="1">The sequence shown here is derived from an EMBL/GenBank/DDBJ whole genome shotgun (WGS) entry which is preliminary data.</text>
</comment>
<evidence type="ECO:0000313" key="2">
    <source>
        <dbReference type="Proteomes" id="UP000266673"/>
    </source>
</evidence>
<name>A0A397U0R6_9GLOM</name>
<keyword evidence="2" id="KW-1185">Reference proteome</keyword>
<sequence>MGHVQSINLSDCYQNGIRIKKYELKAFINNQKHDHTGVTLDPEWCYRDDINATKNENEAVSHYENKDLIKIIYKLGYCYKNEIEIKKDIYIVPVISDLEKSEAYINREKILLIQLYKEESNIKSCDKRSSNKIEVEKKEPTKGHKIFEAACNVWVMKVKSFKAQIKTFNDRNRKNNISKKAFNNTCRSWISKIKNVRNVTSVKEQEKHTFDVSSCYTIDEILGDNVKSKLYDKEGQIISRKIR</sequence>
<gene>
    <name evidence="1" type="ORF">C2G38_2050107</name>
</gene>
<accession>A0A397U0R6</accession>
<dbReference type="Proteomes" id="UP000266673">
    <property type="component" value="Unassembled WGS sequence"/>
</dbReference>
<evidence type="ECO:0000313" key="1">
    <source>
        <dbReference type="EMBL" id="RIB02379.1"/>
    </source>
</evidence>